<evidence type="ECO:0000256" key="2">
    <source>
        <dbReference type="ARBA" id="ARBA00011881"/>
    </source>
</evidence>
<dbReference type="InterPro" id="IPR016161">
    <property type="entry name" value="Ald_DH/histidinol_DH"/>
</dbReference>
<accession>A0A1M6ZYB1</accession>
<evidence type="ECO:0000256" key="4">
    <source>
        <dbReference type="PROSITE-ProRule" id="PRU10007"/>
    </source>
</evidence>
<dbReference type="FunFam" id="3.40.605.10:FF:000007">
    <property type="entry name" value="NAD/NADP-dependent betaine aldehyde dehydrogenase"/>
    <property type="match status" value="1"/>
</dbReference>
<keyword evidence="8" id="KW-1185">Reference proteome</keyword>
<dbReference type="InterPro" id="IPR016162">
    <property type="entry name" value="Ald_DH_N"/>
</dbReference>
<dbReference type="Gene3D" id="3.40.309.10">
    <property type="entry name" value="Aldehyde Dehydrogenase, Chain A, domain 2"/>
    <property type="match status" value="1"/>
</dbReference>
<dbReference type="AlphaFoldDB" id="A0A1M6ZYB1"/>
<dbReference type="PROSITE" id="PS00070">
    <property type="entry name" value="ALDEHYDE_DEHYDR_CYS"/>
    <property type="match status" value="1"/>
</dbReference>
<dbReference type="Pfam" id="PF00171">
    <property type="entry name" value="Aldedh"/>
    <property type="match status" value="1"/>
</dbReference>
<comment type="subunit">
    <text evidence="2">Homotetramer.</text>
</comment>
<dbReference type="PROSITE" id="PS00687">
    <property type="entry name" value="ALDEHYDE_DEHYDR_GLU"/>
    <property type="match status" value="1"/>
</dbReference>
<dbReference type="Proteomes" id="UP000184203">
    <property type="component" value="Unassembled WGS sequence"/>
</dbReference>
<dbReference type="InterPro" id="IPR016163">
    <property type="entry name" value="Ald_DH_C"/>
</dbReference>
<organism evidence="7 8">
    <name type="scientific">Haladaptatus paucihalophilus DX253</name>
    <dbReference type="NCBI Taxonomy" id="797209"/>
    <lineage>
        <taxon>Archaea</taxon>
        <taxon>Methanobacteriati</taxon>
        <taxon>Methanobacteriota</taxon>
        <taxon>Stenosarchaea group</taxon>
        <taxon>Halobacteria</taxon>
        <taxon>Halobacteriales</taxon>
        <taxon>Haladaptataceae</taxon>
        <taxon>Haladaptatus</taxon>
    </lineage>
</organism>
<proteinExistence type="inferred from homology"/>
<evidence type="ECO:0000256" key="5">
    <source>
        <dbReference type="RuleBase" id="RU003345"/>
    </source>
</evidence>
<gene>
    <name evidence="7" type="ORF">SAMN05444342_3624</name>
</gene>
<name>A0A1M6ZYB1_HALPU</name>
<evidence type="ECO:0000259" key="6">
    <source>
        <dbReference type="Pfam" id="PF00171"/>
    </source>
</evidence>
<dbReference type="InterPro" id="IPR029510">
    <property type="entry name" value="Ald_DH_CS_GLU"/>
</dbReference>
<dbReference type="EMBL" id="FRAN01000006">
    <property type="protein sequence ID" value="SHL35472.1"/>
    <property type="molecule type" value="Genomic_DNA"/>
</dbReference>
<evidence type="ECO:0000256" key="1">
    <source>
        <dbReference type="ARBA" id="ARBA00009986"/>
    </source>
</evidence>
<dbReference type="PANTHER" id="PTHR11699">
    <property type="entry name" value="ALDEHYDE DEHYDROGENASE-RELATED"/>
    <property type="match status" value="1"/>
</dbReference>
<dbReference type="GO" id="GO:0016620">
    <property type="term" value="F:oxidoreductase activity, acting on the aldehyde or oxo group of donors, NAD or NADP as acceptor"/>
    <property type="evidence" value="ECO:0007669"/>
    <property type="project" value="InterPro"/>
</dbReference>
<evidence type="ECO:0000256" key="3">
    <source>
        <dbReference type="ARBA" id="ARBA00023002"/>
    </source>
</evidence>
<dbReference type="SUPFAM" id="SSF53720">
    <property type="entry name" value="ALDH-like"/>
    <property type="match status" value="1"/>
</dbReference>
<dbReference type="OrthoDB" id="6342at2157"/>
<comment type="similarity">
    <text evidence="1 5">Belongs to the aldehyde dehydrogenase family.</text>
</comment>
<dbReference type="FunFam" id="3.40.309.10:FF:000012">
    <property type="entry name" value="Betaine aldehyde dehydrogenase"/>
    <property type="match status" value="1"/>
</dbReference>
<evidence type="ECO:0000313" key="7">
    <source>
        <dbReference type="EMBL" id="SHL35472.1"/>
    </source>
</evidence>
<dbReference type="InterPro" id="IPR016160">
    <property type="entry name" value="Ald_DH_CS_CYS"/>
</dbReference>
<evidence type="ECO:0000313" key="8">
    <source>
        <dbReference type="Proteomes" id="UP000184203"/>
    </source>
</evidence>
<feature type="domain" description="Aldehyde dehydrogenase" evidence="6">
    <location>
        <begin position="40"/>
        <end position="502"/>
    </location>
</feature>
<protein>
    <submittedName>
        <fullName evidence="7">Aldehyde dehydrogenase (Acceptor)</fullName>
    </submittedName>
</protein>
<feature type="active site" evidence="4">
    <location>
        <position position="275"/>
    </location>
</feature>
<keyword evidence="3 5" id="KW-0560">Oxidoreductase</keyword>
<sequence length="507" mass="55610">MSTHSNTSSNRKQIIKQRHREVANDLLPYYTAQLYIGGNWVDSASGQTLQTRDPTTGEVLAEVQAGNEADIDRAVDAAWKAYDDCWAAYSTADRQRILTEIADRIETRKKEFAKLESLDNGKPITESRDDIDLVIDHFRYFAGAARFLEGKTIPTDSNNHIQTIKEPYGVVGQITPWNFPLLMASWKLAPALAAGNTIVLKPAEQTPLSIIEFIRETEDVLPPGVVNLITGYGAEAGAPLVSHDDVRKIAFTGSTEVGHGVMKNTANTITDLTLELGGKSPVIVFPDADIEKAVTVTTKALFFNAGECCCAGTRLLIHEDIYDQFLPAYMEEVGSLTVGDPLLDETELGPKVSQAELERTMRYIGWALEADAEILTGGGPPDDEALTDGNFVAPTVISDLDHESRVAQEEIFGPVEAVFRWSSYDTMIELANDTQFGLAAGIITDDLDSAYRTARDIEAGNIWINTYNEFQAGQPFGGYKQSGTGRETAFETLEEYTQTKSINVGFE</sequence>
<dbReference type="Gene3D" id="3.40.605.10">
    <property type="entry name" value="Aldehyde Dehydrogenase, Chain A, domain 1"/>
    <property type="match status" value="1"/>
</dbReference>
<dbReference type="InterPro" id="IPR015590">
    <property type="entry name" value="Aldehyde_DH_dom"/>
</dbReference>
<reference evidence="8" key="1">
    <citation type="submission" date="2016-11" db="EMBL/GenBank/DDBJ databases">
        <authorList>
            <person name="Varghese N."/>
            <person name="Submissions S."/>
        </authorList>
    </citation>
    <scope>NUCLEOTIDE SEQUENCE [LARGE SCALE GENOMIC DNA]</scope>
    <source>
        <strain evidence="8">DX253</strain>
    </source>
</reference>
<dbReference type="RefSeq" id="WP_026178003.1">
    <property type="nucleotide sequence ID" value="NZ_AEMG01000018.1"/>
</dbReference>